<reference evidence="1 2" key="1">
    <citation type="journal article" date="2018" name="Nat. Ecol. Evol.">
        <title>Pezizomycetes genomes reveal the molecular basis of ectomycorrhizal truffle lifestyle.</title>
        <authorList>
            <person name="Murat C."/>
            <person name="Payen T."/>
            <person name="Noel B."/>
            <person name="Kuo A."/>
            <person name="Morin E."/>
            <person name="Chen J."/>
            <person name="Kohler A."/>
            <person name="Krizsan K."/>
            <person name="Balestrini R."/>
            <person name="Da Silva C."/>
            <person name="Montanini B."/>
            <person name="Hainaut M."/>
            <person name="Levati E."/>
            <person name="Barry K.W."/>
            <person name="Belfiori B."/>
            <person name="Cichocki N."/>
            <person name="Clum A."/>
            <person name="Dockter R.B."/>
            <person name="Fauchery L."/>
            <person name="Guy J."/>
            <person name="Iotti M."/>
            <person name="Le Tacon F."/>
            <person name="Lindquist E.A."/>
            <person name="Lipzen A."/>
            <person name="Malagnac F."/>
            <person name="Mello A."/>
            <person name="Molinier V."/>
            <person name="Miyauchi S."/>
            <person name="Poulain J."/>
            <person name="Riccioni C."/>
            <person name="Rubini A."/>
            <person name="Sitrit Y."/>
            <person name="Splivallo R."/>
            <person name="Traeger S."/>
            <person name="Wang M."/>
            <person name="Zifcakova L."/>
            <person name="Wipf D."/>
            <person name="Zambonelli A."/>
            <person name="Paolocci F."/>
            <person name="Nowrousian M."/>
            <person name="Ottonello S."/>
            <person name="Baldrian P."/>
            <person name="Spatafora J.W."/>
            <person name="Henrissat B."/>
            <person name="Nagy L.G."/>
            <person name="Aury J.M."/>
            <person name="Wincker P."/>
            <person name="Grigoriev I.V."/>
            <person name="Bonfante P."/>
            <person name="Martin F.M."/>
        </authorList>
    </citation>
    <scope>NUCLEOTIDE SEQUENCE [LARGE SCALE GENOMIC DNA]</scope>
    <source>
        <strain evidence="1 2">120613-1</strain>
    </source>
</reference>
<keyword evidence="2" id="KW-1185">Reference proteome</keyword>
<dbReference type="Proteomes" id="UP000276215">
    <property type="component" value="Unassembled WGS sequence"/>
</dbReference>
<dbReference type="EMBL" id="ML120417">
    <property type="protein sequence ID" value="RPA96161.1"/>
    <property type="molecule type" value="Genomic_DNA"/>
</dbReference>
<evidence type="ECO:0000313" key="1">
    <source>
        <dbReference type="EMBL" id="RPA96161.1"/>
    </source>
</evidence>
<accession>A0A3N4JHJ1</accession>
<name>A0A3N4JHJ1_9PEZI</name>
<organism evidence="1 2">
    <name type="scientific">Choiromyces venosus 120613-1</name>
    <dbReference type="NCBI Taxonomy" id="1336337"/>
    <lineage>
        <taxon>Eukaryota</taxon>
        <taxon>Fungi</taxon>
        <taxon>Dikarya</taxon>
        <taxon>Ascomycota</taxon>
        <taxon>Pezizomycotina</taxon>
        <taxon>Pezizomycetes</taxon>
        <taxon>Pezizales</taxon>
        <taxon>Tuberaceae</taxon>
        <taxon>Choiromyces</taxon>
    </lineage>
</organism>
<sequence>MAWYAGGAVSFVTKIVRTVFNCSTALSGEGRFQARRSKESVAQHPSSFEERVAFRGRIFTNFCHRVQFSRPLPVI</sequence>
<dbReference type="AlphaFoldDB" id="A0A3N4JHJ1"/>
<gene>
    <name evidence="1" type="ORF">L873DRAFT_1249045</name>
</gene>
<evidence type="ECO:0000313" key="2">
    <source>
        <dbReference type="Proteomes" id="UP000276215"/>
    </source>
</evidence>
<protein>
    <submittedName>
        <fullName evidence="1">Uncharacterized protein</fullName>
    </submittedName>
</protein>
<proteinExistence type="predicted"/>